<name>A0A1W1ZJ27_9SPHI</name>
<dbReference type="RefSeq" id="WP_159451636.1">
    <property type="nucleotide sequence ID" value="NZ_FWXT01000001.1"/>
</dbReference>
<protein>
    <submittedName>
        <fullName evidence="1">Uncharacterized protein</fullName>
    </submittedName>
</protein>
<dbReference type="STRING" id="151894.SAMN04488524_0777"/>
<evidence type="ECO:0000313" key="1">
    <source>
        <dbReference type="EMBL" id="SMC48519.1"/>
    </source>
</evidence>
<evidence type="ECO:0000313" key="2">
    <source>
        <dbReference type="Proteomes" id="UP000192756"/>
    </source>
</evidence>
<dbReference type="EMBL" id="FWXT01000001">
    <property type="protein sequence ID" value="SMC48519.1"/>
    <property type="molecule type" value="Genomic_DNA"/>
</dbReference>
<reference evidence="2" key="1">
    <citation type="submission" date="2017-04" db="EMBL/GenBank/DDBJ databases">
        <authorList>
            <person name="Varghese N."/>
            <person name="Submissions S."/>
        </authorList>
    </citation>
    <scope>NUCLEOTIDE SEQUENCE [LARGE SCALE GENOMIC DNA]</scope>
    <source>
        <strain evidence="2">DSM 12126</strain>
    </source>
</reference>
<dbReference type="Proteomes" id="UP000192756">
    <property type="component" value="Unassembled WGS sequence"/>
</dbReference>
<sequence length="53" mass="6420">MADYTVYTDQELAALLKRGDAYAYTEICNHYEALVYIFTYNRHTIYRYANWLK</sequence>
<organism evidence="1 2">
    <name type="scientific">Pedobacter africanus</name>
    <dbReference type="NCBI Taxonomy" id="151894"/>
    <lineage>
        <taxon>Bacteria</taxon>
        <taxon>Pseudomonadati</taxon>
        <taxon>Bacteroidota</taxon>
        <taxon>Sphingobacteriia</taxon>
        <taxon>Sphingobacteriales</taxon>
        <taxon>Sphingobacteriaceae</taxon>
        <taxon>Pedobacter</taxon>
    </lineage>
</organism>
<gene>
    <name evidence="1" type="ORF">SAMN04488524_0777</name>
</gene>
<keyword evidence="2" id="KW-1185">Reference proteome</keyword>
<dbReference type="AlphaFoldDB" id="A0A1W1ZJ27"/>
<proteinExistence type="predicted"/>
<accession>A0A1W1ZJ27</accession>